<feature type="domain" description="VTT" evidence="3">
    <location>
        <begin position="51"/>
        <end position="170"/>
    </location>
</feature>
<dbReference type="InterPro" id="IPR032816">
    <property type="entry name" value="VTT_dom"/>
</dbReference>
<organism evidence="4 5">
    <name type="scientific">Occultella glacieicola</name>
    <dbReference type="NCBI Taxonomy" id="2518684"/>
    <lineage>
        <taxon>Bacteria</taxon>
        <taxon>Bacillati</taxon>
        <taxon>Actinomycetota</taxon>
        <taxon>Actinomycetes</taxon>
        <taxon>Micrococcales</taxon>
        <taxon>Ruaniaceae</taxon>
        <taxon>Occultella</taxon>
    </lineage>
</organism>
<evidence type="ECO:0000259" key="3">
    <source>
        <dbReference type="Pfam" id="PF09335"/>
    </source>
</evidence>
<keyword evidence="5" id="KW-1185">Reference proteome</keyword>
<keyword evidence="2" id="KW-1133">Transmembrane helix</keyword>
<dbReference type="InterPro" id="IPR051311">
    <property type="entry name" value="DedA_domain"/>
</dbReference>
<comment type="caution">
    <text evidence="4">The sequence shown here is derived from an EMBL/GenBank/DDBJ whole genome shotgun (WGS) entry which is preliminary data.</text>
</comment>
<gene>
    <name evidence="4" type="ORF">EXU48_17145</name>
</gene>
<evidence type="ECO:0000256" key="1">
    <source>
        <dbReference type="ARBA" id="ARBA00010792"/>
    </source>
</evidence>
<keyword evidence="2" id="KW-0472">Membrane</keyword>
<feature type="transmembrane region" description="Helical" evidence="2">
    <location>
        <begin position="129"/>
        <end position="149"/>
    </location>
</feature>
<evidence type="ECO:0000313" key="5">
    <source>
        <dbReference type="Proteomes" id="UP000504882"/>
    </source>
</evidence>
<dbReference type="PANTHER" id="PTHR42709:SF11">
    <property type="entry name" value="DEDA FAMILY PROTEIN"/>
    <property type="match status" value="1"/>
</dbReference>
<comment type="similarity">
    <text evidence="1">Belongs to the DedA family.</text>
</comment>
<proteinExistence type="inferred from homology"/>
<evidence type="ECO:0000313" key="4">
    <source>
        <dbReference type="EMBL" id="TDE90833.1"/>
    </source>
</evidence>
<feature type="transmembrane region" description="Helical" evidence="2">
    <location>
        <begin position="69"/>
        <end position="89"/>
    </location>
</feature>
<keyword evidence="2" id="KW-0812">Transmembrane</keyword>
<dbReference type="EMBL" id="SMNA01000008">
    <property type="protein sequence ID" value="TDE90833.1"/>
    <property type="molecule type" value="Genomic_DNA"/>
</dbReference>
<sequence>MDIGFLPPCLDQWAGRTGRLHPPRPPGTVHGVLELAAAFGYCLVSAILIVLPAEVYLLTMAVVSEVPAVWLALAGALGQVAGKMLYYLLGRGVLDLAHLRKRSTAKGRWVDRMDQVETWCRRHVWGPSLVTAVSAFAGVPPYALVSVLAGTVRMRWWLFALISVAGRWLRFWAVMAVPHLLPDTLFGI</sequence>
<dbReference type="PANTHER" id="PTHR42709">
    <property type="entry name" value="ALKALINE PHOSPHATASE LIKE PROTEIN"/>
    <property type="match status" value="1"/>
</dbReference>
<name>A0ABY2E0A7_9MICO</name>
<evidence type="ECO:0000256" key="2">
    <source>
        <dbReference type="SAM" id="Phobius"/>
    </source>
</evidence>
<feature type="transmembrane region" description="Helical" evidence="2">
    <location>
        <begin position="156"/>
        <end position="181"/>
    </location>
</feature>
<feature type="transmembrane region" description="Helical" evidence="2">
    <location>
        <begin position="35"/>
        <end position="57"/>
    </location>
</feature>
<accession>A0ABY2E0A7</accession>
<dbReference type="Proteomes" id="UP000504882">
    <property type="component" value="Unassembled WGS sequence"/>
</dbReference>
<reference evidence="4 5" key="1">
    <citation type="submission" date="2019-03" db="EMBL/GenBank/DDBJ databases">
        <title>Genomic features of bacteria from cold environments.</title>
        <authorList>
            <person name="Shen L."/>
        </authorList>
    </citation>
    <scope>NUCLEOTIDE SEQUENCE [LARGE SCALE GENOMIC DNA]</scope>
    <source>
        <strain evidence="5">T3246-1</strain>
    </source>
</reference>
<dbReference type="Pfam" id="PF09335">
    <property type="entry name" value="VTT_dom"/>
    <property type="match status" value="1"/>
</dbReference>
<protein>
    <recommendedName>
        <fullName evidence="3">VTT domain-containing protein</fullName>
    </recommendedName>
</protein>